<accession>C8NH64</accession>
<dbReference type="RefSeq" id="WP_005607546.1">
    <property type="nucleotide sequence ID" value="NZ_CP102283.1"/>
</dbReference>
<dbReference type="PANTHER" id="PTHR30419:SF8">
    <property type="entry name" value="NITROGEN ASSIMILATION TRANSCRIPTIONAL ACTIVATOR-RELATED"/>
    <property type="match status" value="1"/>
</dbReference>
<dbReference type="PROSITE" id="PS50931">
    <property type="entry name" value="HTH_LYSR"/>
    <property type="match status" value="1"/>
</dbReference>
<organism evidence="6 7">
    <name type="scientific">Granulicatella adiacens ATCC 49175</name>
    <dbReference type="NCBI Taxonomy" id="638301"/>
    <lineage>
        <taxon>Bacteria</taxon>
        <taxon>Bacillati</taxon>
        <taxon>Bacillota</taxon>
        <taxon>Bacilli</taxon>
        <taxon>Lactobacillales</taxon>
        <taxon>Carnobacteriaceae</taxon>
        <taxon>Granulicatella</taxon>
    </lineage>
</organism>
<dbReference type="EMBL" id="ACKZ01000020">
    <property type="protein sequence ID" value="EEW37041.1"/>
    <property type="molecule type" value="Genomic_DNA"/>
</dbReference>
<keyword evidence="3" id="KW-0238">DNA-binding</keyword>
<proteinExistence type="inferred from homology"/>
<evidence type="ECO:0000256" key="3">
    <source>
        <dbReference type="ARBA" id="ARBA00023125"/>
    </source>
</evidence>
<sequence>MKLQQLKYFNALCRLKSFSKVALTFKVSQPTVSYAIKSLEEDLGVKLILRNQSHTDVSLTKEGELFRKYSLNALQQLDMGITAVKNTHDGRIKIGITAALSRFFDLTKHISSLEEIFKTEIGLLEDGSKEITKKIISNKLDIALFGTSKEVFSSQIDLKKIATFPFKLAVSKKHPLSKASHVHLSQVENEKFILFNEHFIHHEVFWKFMNSYGIIPNILAEVSDIQGFENFIQQKNTIGLLVDFLKLDHIHLIELDEPEPVQFYLYLAKQKNGKITDEAFNEMELYIKNQIYALKN</sequence>
<dbReference type="Pfam" id="PF03466">
    <property type="entry name" value="LysR_substrate"/>
    <property type="match status" value="1"/>
</dbReference>
<dbReference type="Pfam" id="PF00126">
    <property type="entry name" value="HTH_1"/>
    <property type="match status" value="1"/>
</dbReference>
<dbReference type="GO" id="GO:0003700">
    <property type="term" value="F:DNA-binding transcription factor activity"/>
    <property type="evidence" value="ECO:0007669"/>
    <property type="project" value="InterPro"/>
</dbReference>
<evidence type="ECO:0000256" key="2">
    <source>
        <dbReference type="ARBA" id="ARBA00023015"/>
    </source>
</evidence>
<evidence type="ECO:0000313" key="6">
    <source>
        <dbReference type="EMBL" id="EEW37041.1"/>
    </source>
</evidence>
<dbReference type="SUPFAM" id="SSF53850">
    <property type="entry name" value="Periplasmic binding protein-like II"/>
    <property type="match status" value="1"/>
</dbReference>
<reference evidence="6 7" key="1">
    <citation type="submission" date="2009-08" db="EMBL/GenBank/DDBJ databases">
        <authorList>
            <person name="Muzny D."/>
            <person name="Qin X."/>
            <person name="Deng J."/>
            <person name="Jiang H."/>
            <person name="Liu Y."/>
            <person name="Qu J."/>
            <person name="Song X.-Z."/>
            <person name="Zhang L."/>
            <person name="Thornton R."/>
            <person name="Coyle M."/>
            <person name="Francisco L."/>
            <person name="Jackson L."/>
            <person name="Javaid M."/>
            <person name="Korchina V."/>
            <person name="Kovar C."/>
            <person name="Mata R."/>
            <person name="Mathew T."/>
            <person name="Ngo R."/>
            <person name="Nguyen L."/>
            <person name="Nguyen N."/>
            <person name="Okwuonu G."/>
            <person name="Ongeri F."/>
            <person name="Pham C."/>
            <person name="Simmons D."/>
            <person name="Wilczek-Boney K."/>
            <person name="Hale W."/>
            <person name="Jakkamsetti A."/>
            <person name="Pham P."/>
            <person name="Ruth R."/>
            <person name="San Lucas F."/>
            <person name="Warren J."/>
            <person name="Zhang J."/>
            <person name="Zhao Z."/>
            <person name="Zhou C."/>
            <person name="Zhu D."/>
            <person name="Lee S."/>
            <person name="Bess C."/>
            <person name="Blankenburg K."/>
            <person name="Forbes L."/>
            <person name="Fu Q."/>
            <person name="Gubbala S."/>
            <person name="Hirani K."/>
            <person name="Jayaseelan J.C."/>
            <person name="Lara F."/>
            <person name="Munidasa M."/>
            <person name="Palculict T."/>
            <person name="Patil S."/>
            <person name="Pu L.-L."/>
            <person name="Saada N."/>
            <person name="Tang L."/>
            <person name="Weissenberger G."/>
            <person name="Zhu Y."/>
            <person name="Hemphill L."/>
            <person name="Shang Y."/>
            <person name="Youmans B."/>
            <person name="Ayvaz T."/>
            <person name="Ross M."/>
            <person name="Santibanez J."/>
            <person name="Aqrawi P."/>
            <person name="Gross S."/>
            <person name="Joshi V."/>
            <person name="Fowler G."/>
            <person name="Nazareth L."/>
            <person name="Reid J."/>
            <person name="Worley K."/>
            <person name="Petrosino J."/>
            <person name="Highlander S."/>
            <person name="Gibbs R."/>
        </authorList>
    </citation>
    <scope>NUCLEOTIDE SEQUENCE [LARGE SCALE GENOMIC DNA]</scope>
    <source>
        <strain evidence="6 7">ATCC 49175</strain>
    </source>
</reference>
<comment type="similarity">
    <text evidence="1">Belongs to the LysR transcriptional regulatory family.</text>
</comment>
<dbReference type="Gene3D" id="1.10.10.10">
    <property type="entry name" value="Winged helix-like DNA-binding domain superfamily/Winged helix DNA-binding domain"/>
    <property type="match status" value="1"/>
</dbReference>
<dbReference type="GO" id="GO:0005829">
    <property type="term" value="C:cytosol"/>
    <property type="evidence" value="ECO:0007669"/>
    <property type="project" value="TreeGrafter"/>
</dbReference>
<keyword evidence="2" id="KW-0805">Transcription regulation</keyword>
<dbReference type="HOGENOM" id="CLU_039613_6_2_9"/>
<keyword evidence="7" id="KW-1185">Reference proteome</keyword>
<protein>
    <submittedName>
        <fullName evidence="6">Transcriptional regulator, LysR family</fullName>
    </submittedName>
</protein>
<dbReference type="STRING" id="638301.HMPREF0444_1259"/>
<evidence type="ECO:0000259" key="5">
    <source>
        <dbReference type="PROSITE" id="PS50931"/>
    </source>
</evidence>
<evidence type="ECO:0000313" key="7">
    <source>
        <dbReference type="Proteomes" id="UP000005926"/>
    </source>
</evidence>
<gene>
    <name evidence="6" type="ORF">HMPREF0444_1259</name>
</gene>
<keyword evidence="4" id="KW-0804">Transcription</keyword>
<dbReference type="InterPro" id="IPR005119">
    <property type="entry name" value="LysR_subst-bd"/>
</dbReference>
<dbReference type="AlphaFoldDB" id="C8NH64"/>
<dbReference type="InterPro" id="IPR036388">
    <property type="entry name" value="WH-like_DNA-bd_sf"/>
</dbReference>
<name>C8NH64_9LACT</name>
<dbReference type="InterPro" id="IPR036390">
    <property type="entry name" value="WH_DNA-bd_sf"/>
</dbReference>
<dbReference type="InterPro" id="IPR000847">
    <property type="entry name" value="LysR_HTH_N"/>
</dbReference>
<evidence type="ECO:0000256" key="1">
    <source>
        <dbReference type="ARBA" id="ARBA00009437"/>
    </source>
</evidence>
<dbReference type="Gene3D" id="3.40.190.290">
    <property type="match status" value="1"/>
</dbReference>
<dbReference type="Proteomes" id="UP000005926">
    <property type="component" value="Unassembled WGS sequence"/>
</dbReference>
<feature type="domain" description="HTH lysR-type" evidence="5">
    <location>
        <begin position="1"/>
        <end position="58"/>
    </location>
</feature>
<evidence type="ECO:0000256" key="4">
    <source>
        <dbReference type="ARBA" id="ARBA00023163"/>
    </source>
</evidence>
<dbReference type="InterPro" id="IPR050950">
    <property type="entry name" value="HTH-type_LysR_regulators"/>
</dbReference>
<dbReference type="PRINTS" id="PR00039">
    <property type="entry name" value="HTHLYSR"/>
</dbReference>
<comment type="caution">
    <text evidence="6">The sequence shown here is derived from an EMBL/GenBank/DDBJ whole genome shotgun (WGS) entry which is preliminary data.</text>
</comment>
<dbReference type="GO" id="GO:0003677">
    <property type="term" value="F:DNA binding"/>
    <property type="evidence" value="ECO:0007669"/>
    <property type="project" value="UniProtKB-KW"/>
</dbReference>
<dbReference type="PANTHER" id="PTHR30419">
    <property type="entry name" value="HTH-TYPE TRANSCRIPTIONAL REGULATOR YBHD"/>
    <property type="match status" value="1"/>
</dbReference>
<dbReference type="GeneID" id="78412008"/>
<dbReference type="SUPFAM" id="SSF46785">
    <property type="entry name" value="Winged helix' DNA-binding domain"/>
    <property type="match status" value="1"/>
</dbReference>
<dbReference type="eggNOG" id="COG0583">
    <property type="taxonomic scope" value="Bacteria"/>
</dbReference>